<evidence type="ECO:0008006" key="4">
    <source>
        <dbReference type="Google" id="ProtNLM"/>
    </source>
</evidence>
<reference evidence="3" key="1">
    <citation type="journal article" date="2019" name="Int. J. Syst. Evol. Microbiol.">
        <title>The Global Catalogue of Microorganisms (GCM) 10K type strain sequencing project: providing services to taxonomists for standard genome sequencing and annotation.</title>
        <authorList>
            <consortium name="The Broad Institute Genomics Platform"/>
            <consortium name="The Broad Institute Genome Sequencing Center for Infectious Disease"/>
            <person name="Wu L."/>
            <person name="Ma J."/>
        </authorList>
    </citation>
    <scope>NUCLEOTIDE SEQUENCE [LARGE SCALE GENOMIC DNA]</scope>
    <source>
        <strain evidence="3">CGMCC 1.15180</strain>
    </source>
</reference>
<evidence type="ECO:0000313" key="2">
    <source>
        <dbReference type="EMBL" id="MFD2034084.1"/>
    </source>
</evidence>
<organism evidence="2 3">
    <name type="scientific">Belliella marina</name>
    <dbReference type="NCBI Taxonomy" id="1644146"/>
    <lineage>
        <taxon>Bacteria</taxon>
        <taxon>Pseudomonadati</taxon>
        <taxon>Bacteroidota</taxon>
        <taxon>Cytophagia</taxon>
        <taxon>Cytophagales</taxon>
        <taxon>Cyclobacteriaceae</taxon>
        <taxon>Belliella</taxon>
    </lineage>
</organism>
<dbReference type="EMBL" id="JBHUHR010000015">
    <property type="protein sequence ID" value="MFD2034084.1"/>
    <property type="molecule type" value="Genomic_DNA"/>
</dbReference>
<gene>
    <name evidence="2" type="ORF">ACFSKL_04735</name>
</gene>
<protein>
    <recommendedName>
        <fullName evidence="4">MORN repeat protein</fullName>
    </recommendedName>
</protein>
<feature type="region of interest" description="Disordered" evidence="1">
    <location>
        <begin position="110"/>
        <end position="130"/>
    </location>
</feature>
<keyword evidence="3" id="KW-1185">Reference proteome</keyword>
<accession>A0ABW4VHF0</accession>
<dbReference type="Proteomes" id="UP001597361">
    <property type="component" value="Unassembled WGS sequence"/>
</dbReference>
<dbReference type="RefSeq" id="WP_376883948.1">
    <property type="nucleotide sequence ID" value="NZ_JBHUHR010000015.1"/>
</dbReference>
<proteinExistence type="predicted"/>
<evidence type="ECO:0000313" key="3">
    <source>
        <dbReference type="Proteomes" id="UP001597361"/>
    </source>
</evidence>
<sequence>MKKINVTLLILLSIWGGIQQGYAQLWAGTHNSTYGELRLVEESWPDGKSIVYGDYKADGTIVGEMDNGGRIYRGEFHNGSWKGKFYFDRNFLPSAVSRMTENFNFTGFYGQSSDNRNSTRPQDKWDGNRINNQTVGRIRTAVWSGRWNTNFDPIFLEQIGNEVTGIYGNGNRIEGTYNPSDRKLRGKFTNGGRVGSFEFTITGNDFTGVWGWGANLNEGAWNGTKFSKSNVAMPALATTNTASTNLNGRYRVRIQGIYTAVKSGVMYPNLDIYGYVTVKMFGRSGSGPVTEIKARENRNPNIWSLNNSNSLRINQSSPLKSLQNGPMYAGRHVVDRTIEFDINNQFANDQAKIYISGSIWEKNFAGGGVVYKAIPLDIPLKDLVPGKTYILVNERSSDRIFVTFTIQKL</sequence>
<comment type="caution">
    <text evidence="2">The sequence shown here is derived from an EMBL/GenBank/DDBJ whole genome shotgun (WGS) entry which is preliminary data.</text>
</comment>
<feature type="compositionally biased region" description="Polar residues" evidence="1">
    <location>
        <begin position="110"/>
        <end position="120"/>
    </location>
</feature>
<evidence type="ECO:0000256" key="1">
    <source>
        <dbReference type="SAM" id="MobiDB-lite"/>
    </source>
</evidence>
<name>A0ABW4VHF0_9BACT</name>